<comment type="caution">
    <text evidence="2">The sequence shown here is derived from an EMBL/GenBank/DDBJ whole genome shotgun (WGS) entry which is preliminary data.</text>
</comment>
<feature type="signal peptide" evidence="1">
    <location>
        <begin position="1"/>
        <end position="28"/>
    </location>
</feature>
<dbReference type="Proteomes" id="UP000295070">
    <property type="component" value="Chromosome 9"/>
</dbReference>
<keyword evidence="3" id="KW-1185">Reference proteome</keyword>
<evidence type="ECO:0000256" key="1">
    <source>
        <dbReference type="SAM" id="SignalP"/>
    </source>
</evidence>
<reference evidence="2 3" key="1">
    <citation type="submission" date="2019-01" db="EMBL/GenBank/DDBJ databases">
        <title>A chromosome-scale genome assembly of the yellow perch, Perca flavescens.</title>
        <authorList>
            <person name="Feron R."/>
            <person name="Morvezen R."/>
            <person name="Bestin A."/>
            <person name="Haffray P."/>
            <person name="Klopp C."/>
            <person name="Zahm M."/>
            <person name="Cabau C."/>
            <person name="Roques C."/>
            <person name="Donnadieu C."/>
            <person name="Bouchez O."/>
            <person name="Christie M."/>
            <person name="Larson W."/>
            <person name="Guiguen Y."/>
        </authorList>
    </citation>
    <scope>NUCLEOTIDE SEQUENCE [LARGE SCALE GENOMIC DNA]</scope>
    <source>
        <strain evidence="2">YP-PL-M2</strain>
        <tissue evidence="2">Blood</tissue>
    </source>
</reference>
<sequence length="142" mass="15927">MLKQQRCVYLCSPLVFTSPLCCCCCCSATSKVCLGAWLAPLGASLAKQPDCGHSALGLRSHKTPGCSWRIPTNSQLCFFRLAFWLRLLELCLQLEDKRMCSGQWRHTEVRQRASTHLTVEEILGERLLGQLGVYWCIYAAGK</sequence>
<dbReference type="AlphaFoldDB" id="A0A484D178"/>
<protein>
    <recommendedName>
        <fullName evidence="4">Secreted protein</fullName>
    </recommendedName>
</protein>
<organism evidence="2 3">
    <name type="scientific">Perca flavescens</name>
    <name type="common">American yellow perch</name>
    <name type="synonym">Morone flavescens</name>
    <dbReference type="NCBI Taxonomy" id="8167"/>
    <lineage>
        <taxon>Eukaryota</taxon>
        <taxon>Metazoa</taxon>
        <taxon>Chordata</taxon>
        <taxon>Craniata</taxon>
        <taxon>Vertebrata</taxon>
        <taxon>Euteleostomi</taxon>
        <taxon>Actinopterygii</taxon>
        <taxon>Neopterygii</taxon>
        <taxon>Teleostei</taxon>
        <taxon>Neoteleostei</taxon>
        <taxon>Acanthomorphata</taxon>
        <taxon>Eupercaria</taxon>
        <taxon>Perciformes</taxon>
        <taxon>Percoidei</taxon>
        <taxon>Percidae</taxon>
        <taxon>Percinae</taxon>
        <taxon>Perca</taxon>
    </lineage>
</organism>
<evidence type="ECO:0008006" key="4">
    <source>
        <dbReference type="Google" id="ProtNLM"/>
    </source>
</evidence>
<keyword evidence="1" id="KW-0732">Signal</keyword>
<evidence type="ECO:0000313" key="3">
    <source>
        <dbReference type="Proteomes" id="UP000295070"/>
    </source>
</evidence>
<evidence type="ECO:0000313" key="2">
    <source>
        <dbReference type="EMBL" id="TDH08971.1"/>
    </source>
</evidence>
<proteinExistence type="predicted"/>
<accession>A0A484D178</accession>
<gene>
    <name evidence="2" type="ORF">EPR50_G00103150</name>
</gene>
<feature type="chain" id="PRO_5019744104" description="Secreted protein" evidence="1">
    <location>
        <begin position="29"/>
        <end position="142"/>
    </location>
</feature>
<name>A0A484D178_PERFV</name>
<dbReference type="EMBL" id="SCKG01000009">
    <property type="protein sequence ID" value="TDH08971.1"/>
    <property type="molecule type" value="Genomic_DNA"/>
</dbReference>